<dbReference type="Pfam" id="PF01588">
    <property type="entry name" value="tRNA_bind"/>
    <property type="match status" value="1"/>
</dbReference>
<gene>
    <name evidence="5" type="ORF">NCTC10168_00327</name>
</gene>
<dbReference type="InterPro" id="IPR002547">
    <property type="entry name" value="tRNA-bd_dom"/>
</dbReference>
<evidence type="ECO:0000256" key="2">
    <source>
        <dbReference type="ARBA" id="ARBA00022884"/>
    </source>
</evidence>
<dbReference type="OrthoDB" id="398650at2"/>
<evidence type="ECO:0000313" key="6">
    <source>
        <dbReference type="Proteomes" id="UP000290243"/>
    </source>
</evidence>
<proteinExistence type="predicted"/>
<dbReference type="AlphaFoldDB" id="A0A449B4E7"/>
<dbReference type="Gene3D" id="3.30.1940.10">
    <property type="entry name" value="YtpR-like"/>
    <property type="match status" value="1"/>
</dbReference>
<sequence length="205" mass="23805">MAVFFNLNDKYKNTSIIYFDASIKVSKTDTYDDFIIFRDEDYNVNSINLLKSSLININKDFSILNLIDLSEFVKKILMLNKNYKFNEKPNFALGKIIKREVHPKSDKLFVLEVDFNTETRQIITNTTYTLENKYFFWCLPGSITANGLEITSGKVMNVDSLGMLCSSESLRLNEKEKGEFENFLENATDNNLGKDITEIFDFWRG</sequence>
<dbReference type="GO" id="GO:0000049">
    <property type="term" value="F:tRNA binding"/>
    <property type="evidence" value="ECO:0007669"/>
    <property type="project" value="UniProtKB-UniRule"/>
</dbReference>
<dbReference type="NCBIfam" id="NF045867">
    <property type="entry name" value="PheT_Nterm_rel"/>
    <property type="match status" value="1"/>
</dbReference>
<evidence type="ECO:0000256" key="1">
    <source>
        <dbReference type="ARBA" id="ARBA00022555"/>
    </source>
</evidence>
<dbReference type="RefSeq" id="WP_129646471.1">
    <property type="nucleotide sequence ID" value="NZ_LR215037.1"/>
</dbReference>
<feature type="domain" description="TRNA-binding" evidence="4">
    <location>
        <begin position="85"/>
        <end position="197"/>
    </location>
</feature>
<name>A0A449B4E7_9BACT</name>
<accession>A0A449B4E7</accession>
<keyword evidence="5" id="KW-0030">Aminoacyl-tRNA synthetase</keyword>
<keyword evidence="5" id="KW-0436">Ligase</keyword>
<evidence type="ECO:0000313" key="5">
    <source>
        <dbReference type="EMBL" id="VEU75408.1"/>
    </source>
</evidence>
<dbReference type="EMBL" id="LR215037">
    <property type="protein sequence ID" value="VEU75408.1"/>
    <property type="molecule type" value="Genomic_DNA"/>
</dbReference>
<dbReference type="GO" id="GO:0004826">
    <property type="term" value="F:phenylalanine-tRNA ligase activity"/>
    <property type="evidence" value="ECO:0007669"/>
    <property type="project" value="UniProtKB-EC"/>
</dbReference>
<dbReference type="EC" id="6.1.1.20" evidence="5"/>
<dbReference type="InterPro" id="IPR012340">
    <property type="entry name" value="NA-bd_OB-fold"/>
</dbReference>
<dbReference type="PROSITE" id="PS50886">
    <property type="entry name" value="TRBD"/>
    <property type="match status" value="1"/>
</dbReference>
<dbReference type="Proteomes" id="UP000290243">
    <property type="component" value="Chromosome"/>
</dbReference>
<dbReference type="KEGG" id="mmau:NCTC10168_00327"/>
<protein>
    <submittedName>
        <fullName evidence="5">Phenylalanyl-tRNA synthetase subunit beta</fullName>
        <ecNumber evidence="5">6.1.1.20</ecNumber>
    </submittedName>
</protein>
<dbReference type="InterPro" id="IPR037154">
    <property type="entry name" value="YtpR-like_sf"/>
</dbReference>
<dbReference type="Gene3D" id="2.40.50.140">
    <property type="entry name" value="Nucleic acid-binding proteins"/>
    <property type="match status" value="1"/>
</dbReference>
<evidence type="ECO:0000259" key="4">
    <source>
        <dbReference type="PROSITE" id="PS50886"/>
    </source>
</evidence>
<keyword evidence="1 3" id="KW-0820">tRNA-binding</keyword>
<organism evidence="5 6">
    <name type="scientific">Mycoplasmopsis maculosa</name>
    <dbReference type="NCBI Taxonomy" id="114885"/>
    <lineage>
        <taxon>Bacteria</taxon>
        <taxon>Bacillati</taxon>
        <taxon>Mycoplasmatota</taxon>
        <taxon>Mycoplasmoidales</taxon>
        <taxon>Metamycoplasmataceae</taxon>
        <taxon>Mycoplasmopsis</taxon>
    </lineage>
</organism>
<reference evidence="5 6" key="1">
    <citation type="submission" date="2019-01" db="EMBL/GenBank/DDBJ databases">
        <authorList>
            <consortium name="Pathogen Informatics"/>
        </authorList>
    </citation>
    <scope>NUCLEOTIDE SEQUENCE [LARGE SCALE GENOMIC DNA]</scope>
    <source>
        <strain evidence="5 6">NCTC10168</strain>
    </source>
</reference>
<dbReference type="SUPFAM" id="SSF50249">
    <property type="entry name" value="Nucleic acid-binding proteins"/>
    <property type="match status" value="1"/>
</dbReference>
<evidence type="ECO:0000256" key="3">
    <source>
        <dbReference type="PROSITE-ProRule" id="PRU00209"/>
    </source>
</evidence>
<keyword evidence="2 3" id="KW-0694">RNA-binding</keyword>
<keyword evidence="6" id="KW-1185">Reference proteome</keyword>